<dbReference type="GO" id="GO:0003700">
    <property type="term" value="F:DNA-binding transcription factor activity"/>
    <property type="evidence" value="ECO:0007669"/>
    <property type="project" value="TreeGrafter"/>
</dbReference>
<dbReference type="Gene3D" id="1.10.357.10">
    <property type="entry name" value="Tetracycline Repressor, domain 2"/>
    <property type="match status" value="1"/>
</dbReference>
<dbReference type="EMBL" id="SMZT01000002">
    <property type="protein sequence ID" value="TDL44566.1"/>
    <property type="molecule type" value="Genomic_DNA"/>
</dbReference>
<dbReference type="PANTHER" id="PTHR30055">
    <property type="entry name" value="HTH-TYPE TRANSCRIPTIONAL REGULATOR RUTR"/>
    <property type="match status" value="1"/>
</dbReference>
<feature type="region of interest" description="Disordered" evidence="5">
    <location>
        <begin position="1"/>
        <end position="24"/>
    </location>
</feature>
<evidence type="ECO:0000313" key="8">
    <source>
        <dbReference type="Proteomes" id="UP000295163"/>
    </source>
</evidence>
<name>A0A4R5YI29_KOCRO</name>
<comment type="caution">
    <text evidence="7">The sequence shown here is derived from an EMBL/GenBank/DDBJ whole genome shotgun (WGS) entry which is preliminary data.</text>
</comment>
<keyword evidence="1" id="KW-0805">Transcription regulation</keyword>
<organism evidence="7 8">
    <name type="scientific">Kocuria rosea</name>
    <name type="common">Deinococcus erythromyxa</name>
    <name type="synonym">Micrococcus rubens</name>
    <dbReference type="NCBI Taxonomy" id="1275"/>
    <lineage>
        <taxon>Bacteria</taxon>
        <taxon>Bacillati</taxon>
        <taxon>Actinomycetota</taxon>
        <taxon>Actinomycetes</taxon>
        <taxon>Micrococcales</taxon>
        <taxon>Micrococcaceae</taxon>
        <taxon>Kocuria</taxon>
    </lineage>
</organism>
<dbReference type="InterPro" id="IPR050109">
    <property type="entry name" value="HTH-type_TetR-like_transc_reg"/>
</dbReference>
<dbReference type="PROSITE" id="PS50977">
    <property type="entry name" value="HTH_TETR_2"/>
    <property type="match status" value="1"/>
</dbReference>
<dbReference type="SUPFAM" id="SSF46689">
    <property type="entry name" value="Homeodomain-like"/>
    <property type="match status" value="1"/>
</dbReference>
<dbReference type="InterPro" id="IPR036271">
    <property type="entry name" value="Tet_transcr_reg_TetR-rel_C_sf"/>
</dbReference>
<evidence type="ECO:0000256" key="2">
    <source>
        <dbReference type="ARBA" id="ARBA00023125"/>
    </source>
</evidence>
<dbReference type="Pfam" id="PF00440">
    <property type="entry name" value="TetR_N"/>
    <property type="match status" value="1"/>
</dbReference>
<dbReference type="InterPro" id="IPR049445">
    <property type="entry name" value="TetR_SbtR-like_C"/>
</dbReference>
<dbReference type="InterPro" id="IPR009057">
    <property type="entry name" value="Homeodomain-like_sf"/>
</dbReference>
<evidence type="ECO:0000313" key="7">
    <source>
        <dbReference type="EMBL" id="TDL44566.1"/>
    </source>
</evidence>
<dbReference type="Proteomes" id="UP000295163">
    <property type="component" value="Unassembled WGS sequence"/>
</dbReference>
<evidence type="ECO:0000256" key="4">
    <source>
        <dbReference type="PROSITE-ProRule" id="PRU00335"/>
    </source>
</evidence>
<keyword evidence="3" id="KW-0804">Transcription</keyword>
<dbReference type="SUPFAM" id="SSF48498">
    <property type="entry name" value="Tetracyclin repressor-like, C-terminal domain"/>
    <property type="match status" value="1"/>
</dbReference>
<feature type="domain" description="HTH tetR-type" evidence="6">
    <location>
        <begin position="106"/>
        <end position="165"/>
    </location>
</feature>
<accession>A0A4R5YI29</accession>
<dbReference type="AlphaFoldDB" id="A0A4R5YI29"/>
<dbReference type="PRINTS" id="PR00455">
    <property type="entry name" value="HTHTETR"/>
</dbReference>
<sequence>MTLCSTRATASGTNCRATTSPFDSEDPEWVRIRSGVRVELTADAHRDLTDEQRVVEPGATPLAGRTGRRCRRRTSSTGAYRSGCRMGRVSTAHEHEAQRPMRADARENLHRILGAARERFAVAGLAVSVNDIAAHAGVGVGTLYRRFPHKQDLVDAVFASALDEMVDTAQRAAGSASGWNGLVTYLGAVCDQVLSDRALRELVFAPGLTGTHFGDIHERLRPPLELLVARAHDEGLLRPDVTAEDIPPLLHMLGEIGPHLRDIPGMSLQRYLGIVVDGLRARPDTTPLGAPPTEGAIAAFMSRRSGTDSPTT</sequence>
<dbReference type="PANTHER" id="PTHR30055:SF234">
    <property type="entry name" value="HTH-TYPE TRANSCRIPTIONAL REGULATOR BETI"/>
    <property type="match status" value="1"/>
</dbReference>
<evidence type="ECO:0000256" key="5">
    <source>
        <dbReference type="SAM" id="MobiDB-lite"/>
    </source>
</evidence>
<feature type="DNA-binding region" description="H-T-H motif" evidence="4">
    <location>
        <begin position="128"/>
        <end position="147"/>
    </location>
</feature>
<dbReference type="Pfam" id="PF21597">
    <property type="entry name" value="TetR_C_43"/>
    <property type="match status" value="1"/>
</dbReference>
<proteinExistence type="predicted"/>
<dbReference type="GO" id="GO:0000976">
    <property type="term" value="F:transcription cis-regulatory region binding"/>
    <property type="evidence" value="ECO:0007669"/>
    <property type="project" value="TreeGrafter"/>
</dbReference>
<gene>
    <name evidence="7" type="ORF">E2R59_05690</name>
</gene>
<evidence type="ECO:0000259" key="6">
    <source>
        <dbReference type="PROSITE" id="PS50977"/>
    </source>
</evidence>
<evidence type="ECO:0000256" key="1">
    <source>
        <dbReference type="ARBA" id="ARBA00023015"/>
    </source>
</evidence>
<evidence type="ECO:0000256" key="3">
    <source>
        <dbReference type="ARBA" id="ARBA00023163"/>
    </source>
</evidence>
<feature type="compositionally biased region" description="Polar residues" evidence="5">
    <location>
        <begin position="1"/>
        <end position="22"/>
    </location>
</feature>
<dbReference type="InterPro" id="IPR001647">
    <property type="entry name" value="HTH_TetR"/>
</dbReference>
<keyword evidence="2 4" id="KW-0238">DNA-binding</keyword>
<protein>
    <submittedName>
        <fullName evidence="7">TetR/AcrR family transcriptional regulator</fullName>
    </submittedName>
</protein>
<reference evidence="7 8" key="1">
    <citation type="submission" date="2019-03" db="EMBL/GenBank/DDBJ databases">
        <title>Genome Sequencing and Assembly of Various Microbes Isolated from Partially Reclaimed Soil and Acid Mine Drainage (AMD) Site.</title>
        <authorList>
            <person name="Steinbock B."/>
            <person name="Bechtold R."/>
            <person name="Sevigny J.L."/>
            <person name="Thomas D."/>
            <person name="Cuthill L.R."/>
            <person name="Aveiro Johannsen E.J."/>
            <person name="Thomas K."/>
            <person name="Ghosh A."/>
        </authorList>
    </citation>
    <scope>NUCLEOTIDE SEQUENCE [LARGE SCALE GENOMIC DNA]</scope>
    <source>
        <strain evidence="7 8">S-A3</strain>
    </source>
</reference>